<evidence type="ECO:0000313" key="1">
    <source>
        <dbReference type="EMBL" id="AGA33226.1"/>
    </source>
</evidence>
<dbReference type="KEGG" id="tni:TVNIR_1560"/>
<reference evidence="1" key="1">
    <citation type="submission" date="2015-12" db="EMBL/GenBank/DDBJ databases">
        <authorList>
            <person name="Tikhonova T.V."/>
            <person name="Pavlov A.R."/>
            <person name="Beletsky A.V."/>
            <person name="Mardanov A.V."/>
            <person name="Sorokin D.Y."/>
            <person name="Ravin N.V."/>
            <person name="Popov V.O."/>
        </authorList>
    </citation>
    <scope>NUCLEOTIDE SEQUENCE</scope>
    <source>
        <strain evidence="1">DSM 14787</strain>
    </source>
</reference>
<dbReference type="STRING" id="1255043.TVNIR_1560"/>
<protein>
    <submittedName>
        <fullName evidence="1">Uncharacterized protein</fullName>
    </submittedName>
</protein>
<sequence>MPGSELPFSGRDPHPTLVQFDNTRHALRQDDANVIPASGSCRAATGIMAHGGGAPAQVSQPRSPCCGAIRPSVLAAPKRALQLHYLRIRLTVPTGAP</sequence>
<accession>L0DXW7</accession>
<gene>
    <name evidence="1" type="ordered locus">TVNIR_1560</name>
</gene>
<dbReference type="EMBL" id="CP003989">
    <property type="protein sequence ID" value="AGA33226.1"/>
    <property type="molecule type" value="Genomic_DNA"/>
</dbReference>
<dbReference type="HOGENOM" id="CLU_2345777_0_0_6"/>
<name>L0DXW7_THIND</name>
<proteinExistence type="predicted"/>
<organism evidence="1 2">
    <name type="scientific">Thioalkalivibrio nitratireducens (strain DSM 14787 / UNIQEM 213 / ALEN2)</name>
    <dbReference type="NCBI Taxonomy" id="1255043"/>
    <lineage>
        <taxon>Bacteria</taxon>
        <taxon>Pseudomonadati</taxon>
        <taxon>Pseudomonadota</taxon>
        <taxon>Gammaproteobacteria</taxon>
        <taxon>Chromatiales</taxon>
        <taxon>Ectothiorhodospiraceae</taxon>
        <taxon>Thioalkalivibrio</taxon>
    </lineage>
</organism>
<keyword evidence="2" id="KW-1185">Reference proteome</keyword>
<evidence type="ECO:0000313" key="2">
    <source>
        <dbReference type="Proteomes" id="UP000010809"/>
    </source>
</evidence>
<dbReference type="Proteomes" id="UP000010809">
    <property type="component" value="Chromosome"/>
</dbReference>
<dbReference type="AlphaFoldDB" id="L0DXW7"/>
<dbReference type="PATRIC" id="fig|1255043.3.peg.1580"/>